<proteinExistence type="predicted"/>
<name>A0AA88S349_9ASTE</name>
<dbReference type="InterPro" id="IPR046956">
    <property type="entry name" value="RLP23-like"/>
</dbReference>
<dbReference type="Gene3D" id="3.80.10.10">
    <property type="entry name" value="Ribonuclease Inhibitor"/>
    <property type="match status" value="1"/>
</dbReference>
<feature type="region of interest" description="Disordered" evidence="7">
    <location>
        <begin position="183"/>
        <end position="203"/>
    </location>
</feature>
<evidence type="ECO:0000256" key="8">
    <source>
        <dbReference type="SAM" id="Phobius"/>
    </source>
</evidence>
<dbReference type="GO" id="GO:0016020">
    <property type="term" value="C:membrane"/>
    <property type="evidence" value="ECO:0007669"/>
    <property type="project" value="UniProtKB-SubCell"/>
</dbReference>
<comment type="subcellular location">
    <subcellularLocation>
        <location evidence="1">Membrane</location>
        <topology evidence="1">Single-pass type I membrane protein</topology>
    </subcellularLocation>
</comment>
<dbReference type="Proteomes" id="UP001187471">
    <property type="component" value="Unassembled WGS sequence"/>
</dbReference>
<evidence type="ECO:0000256" key="3">
    <source>
        <dbReference type="ARBA" id="ARBA00022729"/>
    </source>
</evidence>
<keyword evidence="2 8" id="KW-0812">Transmembrane</keyword>
<evidence type="ECO:0000256" key="7">
    <source>
        <dbReference type="SAM" id="MobiDB-lite"/>
    </source>
</evidence>
<keyword evidence="4 8" id="KW-1133">Transmembrane helix</keyword>
<evidence type="ECO:0000256" key="2">
    <source>
        <dbReference type="ARBA" id="ARBA00022692"/>
    </source>
</evidence>
<evidence type="ECO:0000256" key="6">
    <source>
        <dbReference type="ARBA" id="ARBA00023180"/>
    </source>
</evidence>
<organism evidence="9 10">
    <name type="scientific">Escallonia rubra</name>
    <dbReference type="NCBI Taxonomy" id="112253"/>
    <lineage>
        <taxon>Eukaryota</taxon>
        <taxon>Viridiplantae</taxon>
        <taxon>Streptophyta</taxon>
        <taxon>Embryophyta</taxon>
        <taxon>Tracheophyta</taxon>
        <taxon>Spermatophyta</taxon>
        <taxon>Magnoliopsida</taxon>
        <taxon>eudicotyledons</taxon>
        <taxon>Gunneridae</taxon>
        <taxon>Pentapetalae</taxon>
        <taxon>asterids</taxon>
        <taxon>campanulids</taxon>
        <taxon>Escalloniales</taxon>
        <taxon>Escalloniaceae</taxon>
        <taxon>Escallonia</taxon>
    </lineage>
</organism>
<keyword evidence="10" id="KW-1185">Reference proteome</keyword>
<evidence type="ECO:0000256" key="5">
    <source>
        <dbReference type="ARBA" id="ARBA00023136"/>
    </source>
</evidence>
<reference evidence="9" key="1">
    <citation type="submission" date="2022-12" db="EMBL/GenBank/DDBJ databases">
        <title>Draft genome assemblies for two species of Escallonia (Escalloniales).</title>
        <authorList>
            <person name="Chanderbali A."/>
            <person name="Dervinis C."/>
            <person name="Anghel I."/>
            <person name="Soltis D."/>
            <person name="Soltis P."/>
            <person name="Zapata F."/>
        </authorList>
    </citation>
    <scope>NUCLEOTIDE SEQUENCE</scope>
    <source>
        <strain evidence="9">UCBG92.1500</strain>
        <tissue evidence="9">Leaf</tissue>
    </source>
</reference>
<gene>
    <name evidence="9" type="ORF">RJ640_025396</name>
</gene>
<dbReference type="AlphaFoldDB" id="A0AA88S349"/>
<dbReference type="SUPFAM" id="SSF52058">
    <property type="entry name" value="L domain-like"/>
    <property type="match status" value="1"/>
</dbReference>
<sequence>MGLLKHLESLDSLADLSSISSLDLSNNDLSGRIPSSTQLQRFDASAYIGNPELCGLPLTTKCSGDETVQTSVSTAGTSEDKYSQTDRKWYETSSFYISLALGFISGFWGVCGTLLFYRSWRRACFHFLDDMGDKLYVTIAINVARLQRRFQAEEPVKYTRNSQEPQLKLQKKMYIQRSAYAGDQANSCKNGDGNQLSNPGPNN</sequence>
<evidence type="ECO:0000256" key="1">
    <source>
        <dbReference type="ARBA" id="ARBA00004479"/>
    </source>
</evidence>
<dbReference type="PANTHER" id="PTHR48063">
    <property type="entry name" value="LRR RECEPTOR-LIKE KINASE"/>
    <property type="match status" value="1"/>
</dbReference>
<keyword evidence="3" id="KW-0732">Signal</keyword>
<protein>
    <submittedName>
        <fullName evidence="9">Uncharacterized protein</fullName>
    </submittedName>
</protein>
<feature type="compositionally biased region" description="Polar residues" evidence="7">
    <location>
        <begin position="184"/>
        <end position="203"/>
    </location>
</feature>
<keyword evidence="5 8" id="KW-0472">Membrane</keyword>
<feature type="transmembrane region" description="Helical" evidence="8">
    <location>
        <begin position="95"/>
        <end position="117"/>
    </location>
</feature>
<keyword evidence="6" id="KW-0325">Glycoprotein</keyword>
<dbReference type="InterPro" id="IPR032675">
    <property type="entry name" value="LRR_dom_sf"/>
</dbReference>
<evidence type="ECO:0000256" key="4">
    <source>
        <dbReference type="ARBA" id="ARBA00022989"/>
    </source>
</evidence>
<accession>A0AA88S349</accession>
<dbReference type="PANTHER" id="PTHR48063:SF98">
    <property type="entry name" value="LRR RECEPTOR-LIKE SERINE_THREONINE-PROTEIN KINASE FLS2"/>
    <property type="match status" value="1"/>
</dbReference>
<comment type="caution">
    <text evidence="9">The sequence shown here is derived from an EMBL/GenBank/DDBJ whole genome shotgun (WGS) entry which is preliminary data.</text>
</comment>
<evidence type="ECO:0000313" key="10">
    <source>
        <dbReference type="Proteomes" id="UP001187471"/>
    </source>
</evidence>
<evidence type="ECO:0000313" key="9">
    <source>
        <dbReference type="EMBL" id="KAK2995166.1"/>
    </source>
</evidence>
<dbReference type="EMBL" id="JAVXUO010000132">
    <property type="protein sequence ID" value="KAK2995166.1"/>
    <property type="molecule type" value="Genomic_DNA"/>
</dbReference>